<evidence type="ECO:0000313" key="1">
    <source>
        <dbReference type="EMBL" id="KAJ9122339.1"/>
    </source>
</evidence>
<dbReference type="EMBL" id="JASBWU010000004">
    <property type="protein sequence ID" value="KAJ9122339.1"/>
    <property type="molecule type" value="Genomic_DNA"/>
</dbReference>
<accession>A0ACC2XG33</accession>
<sequence>MYADDGYGVSYPPTAELNQDGFEIRRFHISFEQVFSGGPSAIEVDGSGDPTTPQEARLRNGTKSVVWAKTGRQTVEAQWLEDEIYPGAEIEKAYVGRIPIMLRSNFCVINNVSLDTQYEIWRMPIGHGMHRTGLLSRNDFDLSDHSRGGHFIINGSEKVLIAQERMAANFVYAAKMSVQERPIIRGQNKVVNTLDLDSRFESVRPFPGCALMFSLATYVGLVQANSRRESSQYLVII</sequence>
<comment type="caution">
    <text evidence="1">The sequence shown here is derived from an EMBL/GenBank/DDBJ whole genome shotgun (WGS) entry which is preliminary data.</text>
</comment>
<organism evidence="1 2">
    <name type="scientific">Naganishia vaughanmartiniae</name>
    <dbReference type="NCBI Taxonomy" id="1424756"/>
    <lineage>
        <taxon>Eukaryota</taxon>
        <taxon>Fungi</taxon>
        <taxon>Dikarya</taxon>
        <taxon>Basidiomycota</taxon>
        <taxon>Agaricomycotina</taxon>
        <taxon>Tremellomycetes</taxon>
        <taxon>Filobasidiales</taxon>
        <taxon>Filobasidiaceae</taxon>
        <taxon>Naganishia</taxon>
    </lineage>
</organism>
<keyword evidence="2" id="KW-1185">Reference proteome</keyword>
<evidence type="ECO:0000313" key="2">
    <source>
        <dbReference type="Proteomes" id="UP001243375"/>
    </source>
</evidence>
<dbReference type="Proteomes" id="UP001243375">
    <property type="component" value="Unassembled WGS sequence"/>
</dbReference>
<proteinExistence type="predicted"/>
<reference evidence="1" key="1">
    <citation type="submission" date="2023-04" db="EMBL/GenBank/DDBJ databases">
        <title>Draft Genome sequencing of Naganishia species isolated from polar environments using Oxford Nanopore Technology.</title>
        <authorList>
            <person name="Leo P."/>
            <person name="Venkateswaran K."/>
        </authorList>
    </citation>
    <scope>NUCLEOTIDE SEQUENCE</scope>
    <source>
        <strain evidence="1">MNA-CCFEE 5425</strain>
    </source>
</reference>
<protein>
    <submittedName>
        <fullName evidence="1">Uncharacterized protein</fullName>
    </submittedName>
</protein>
<name>A0ACC2XG33_9TREE</name>
<gene>
    <name evidence="1" type="ORF">QFC22_001760</name>
</gene>